<dbReference type="InterPro" id="IPR050922">
    <property type="entry name" value="LytR/CpsA/Psr_CW_biosynth"/>
</dbReference>
<dbReference type="PANTHER" id="PTHR33392">
    <property type="entry name" value="POLYISOPRENYL-TEICHOIC ACID--PEPTIDOGLYCAN TEICHOIC ACID TRANSFERASE TAGU"/>
    <property type="match status" value="1"/>
</dbReference>
<keyword evidence="2" id="KW-0732">Signal</keyword>
<evidence type="ECO:0000259" key="3">
    <source>
        <dbReference type="Pfam" id="PF03816"/>
    </source>
</evidence>
<dbReference type="EMBL" id="JACNJN010000080">
    <property type="protein sequence ID" value="MBC8334830.1"/>
    <property type="molecule type" value="Genomic_DNA"/>
</dbReference>
<evidence type="ECO:0000256" key="1">
    <source>
        <dbReference type="ARBA" id="ARBA00006068"/>
    </source>
</evidence>
<feature type="signal peptide" evidence="2">
    <location>
        <begin position="1"/>
        <end position="23"/>
    </location>
</feature>
<dbReference type="AlphaFoldDB" id="A0A8J6THN8"/>
<dbReference type="PANTHER" id="PTHR33392:SF6">
    <property type="entry name" value="POLYISOPRENYL-TEICHOIC ACID--PEPTIDOGLYCAN TEICHOIC ACID TRANSFERASE TAGU"/>
    <property type="match status" value="1"/>
</dbReference>
<evidence type="ECO:0000313" key="5">
    <source>
        <dbReference type="Proteomes" id="UP000614469"/>
    </source>
</evidence>
<dbReference type="Proteomes" id="UP000614469">
    <property type="component" value="Unassembled WGS sequence"/>
</dbReference>
<dbReference type="InterPro" id="IPR004474">
    <property type="entry name" value="LytR_CpsA_psr"/>
</dbReference>
<feature type="domain" description="Cell envelope-related transcriptional attenuator" evidence="3">
    <location>
        <begin position="155"/>
        <end position="296"/>
    </location>
</feature>
<accession>A0A8J6THN8</accession>
<evidence type="ECO:0000313" key="4">
    <source>
        <dbReference type="EMBL" id="MBC8334830.1"/>
    </source>
</evidence>
<name>A0A8J6THN8_9CHLR</name>
<comment type="caution">
    <text evidence="4">The sequence shown here is derived from an EMBL/GenBank/DDBJ whole genome shotgun (WGS) entry which is preliminary data.</text>
</comment>
<reference evidence="4 5" key="1">
    <citation type="submission" date="2020-08" db="EMBL/GenBank/DDBJ databases">
        <title>Bridging the membrane lipid divide: bacteria of the FCB group superphylum have the potential to synthesize archaeal ether lipids.</title>
        <authorList>
            <person name="Villanueva L."/>
            <person name="Von Meijenfeldt F.A.B."/>
            <person name="Westbye A.B."/>
            <person name="Yadav S."/>
            <person name="Hopmans E.C."/>
            <person name="Dutilh B.E."/>
            <person name="Sinninghe Damste J.S."/>
        </authorList>
    </citation>
    <scope>NUCLEOTIDE SEQUENCE [LARGE SCALE GENOMIC DNA]</scope>
    <source>
        <strain evidence="4">NIOZ-UU36</strain>
    </source>
</reference>
<comment type="similarity">
    <text evidence="1">Belongs to the LytR/CpsA/Psr (LCP) family.</text>
</comment>
<organism evidence="4 5">
    <name type="scientific">Candidatus Desulfolinea nitratireducens</name>
    <dbReference type="NCBI Taxonomy" id="2841698"/>
    <lineage>
        <taxon>Bacteria</taxon>
        <taxon>Bacillati</taxon>
        <taxon>Chloroflexota</taxon>
        <taxon>Anaerolineae</taxon>
        <taxon>Anaerolineales</taxon>
        <taxon>Anaerolineales incertae sedis</taxon>
        <taxon>Candidatus Desulfolinea</taxon>
    </lineage>
</organism>
<dbReference type="Gene3D" id="3.40.630.190">
    <property type="entry name" value="LCP protein"/>
    <property type="match status" value="1"/>
</dbReference>
<dbReference type="NCBIfam" id="TIGR00350">
    <property type="entry name" value="lytR_cpsA_psr"/>
    <property type="match status" value="1"/>
</dbReference>
<dbReference type="Pfam" id="PF03816">
    <property type="entry name" value="LytR_cpsA_psr"/>
    <property type="match status" value="1"/>
</dbReference>
<proteinExistence type="inferred from homology"/>
<sequence length="385" mass="42943">MLSRFRYLLLGFLLAMLVGCQNAPPPSASPAKALPYILVTPNLQATVTPTPFKPDYSPLPTLIEPAPLSTITASHTSTLPVSVNTPVPTNTPTASDYITATPNFYGNVWEDFPPPSVYPLSTTIPFPVGMLSQPANQINILLLGSDIRPNSSGFRTDTIILLTINKDLGTVNLTSFPRDLYVYIPGWTMQRINTAMSHGDFHTLAMTMAYNFGVYPDHYVMINFSNFVKIINSLGGIEVEVKQDFSDQRTGYSWYQVKKGTVHMDGDTALWYIRSRYTSSDIDRLRRAQEVIQAVGYRLLSFNVLTRAPDLYKIYKDSVFTDLGLGDISRLLPAANILVNTQNINRYVIGYGPVYDWTEPYTGAMVLLPNGYKIMPIMREALNVK</sequence>
<feature type="chain" id="PRO_5035242488" evidence="2">
    <location>
        <begin position="24"/>
        <end position="385"/>
    </location>
</feature>
<evidence type="ECO:0000256" key="2">
    <source>
        <dbReference type="SAM" id="SignalP"/>
    </source>
</evidence>
<protein>
    <submittedName>
        <fullName evidence="4">LCP family protein</fullName>
    </submittedName>
</protein>
<gene>
    <name evidence="4" type="ORF">H8E29_06160</name>
</gene>
<dbReference type="PROSITE" id="PS51257">
    <property type="entry name" value="PROKAR_LIPOPROTEIN"/>
    <property type="match status" value="1"/>
</dbReference>